<evidence type="ECO:0000313" key="1">
    <source>
        <dbReference type="EMBL" id="ORM68537.1"/>
    </source>
</evidence>
<protein>
    <submittedName>
        <fullName evidence="1">Uncharacterized protein</fullName>
    </submittedName>
</protein>
<name>A0A1X1CVZ9_9GAMM</name>
<proteinExistence type="predicted"/>
<reference evidence="1 2" key="1">
    <citation type="journal article" date="2017" name="Antonie Van Leeuwenhoek">
        <title>Phylogenomic resolution of the bacterial genus Pantoea and its relationship with Erwinia and Tatumella.</title>
        <authorList>
            <person name="Palmer M."/>
            <person name="Steenkamp E.T."/>
            <person name="Coetzee M.P."/>
            <person name="Chan W.Y."/>
            <person name="van Zyl E."/>
            <person name="De Maayer P."/>
            <person name="Coutinho T.A."/>
            <person name="Blom J."/>
            <person name="Smits T.H."/>
            <person name="Duffy B."/>
            <person name="Venter S.N."/>
        </authorList>
    </citation>
    <scope>NUCLEOTIDE SEQUENCE [LARGE SCALE GENOMIC DNA]</scope>
    <source>
        <strain evidence="1 2">LMG 26277</strain>
    </source>
</reference>
<dbReference type="AlphaFoldDB" id="A0A1X1CVZ9"/>
<evidence type="ECO:0000313" key="2">
    <source>
        <dbReference type="Proteomes" id="UP000193104"/>
    </source>
</evidence>
<comment type="caution">
    <text evidence="1">The sequence shown here is derived from an EMBL/GenBank/DDBJ whole genome shotgun (WGS) entry which is preliminary data.</text>
</comment>
<dbReference type="STRING" id="1076551.HA48_20345"/>
<accession>A0A1X1CVZ9</accession>
<gene>
    <name evidence="1" type="ORF">HA48_20345</name>
</gene>
<keyword evidence="2" id="KW-1185">Reference proteome</keyword>
<dbReference type="Proteomes" id="UP000193104">
    <property type="component" value="Unassembled WGS sequence"/>
</dbReference>
<dbReference type="EMBL" id="MLFS01000088">
    <property type="protein sequence ID" value="ORM68537.1"/>
    <property type="molecule type" value="Genomic_DNA"/>
</dbReference>
<organism evidence="1 2">
    <name type="scientific">Pantoea wallisii</name>
    <dbReference type="NCBI Taxonomy" id="1076551"/>
    <lineage>
        <taxon>Bacteria</taxon>
        <taxon>Pseudomonadati</taxon>
        <taxon>Pseudomonadota</taxon>
        <taxon>Gammaproteobacteria</taxon>
        <taxon>Enterobacterales</taxon>
        <taxon>Erwiniaceae</taxon>
        <taxon>Pantoea</taxon>
    </lineage>
</organism>
<sequence length="98" mass="11180">MVRTIFVLISLIFVSSIEARDIYKSDFLWRVSYVIAPTVMHQNDTDNAGAVCRKYVNKEGVPVSLPEMFEHPFSCYMFIIGLPGYTGDDLQQCCYSNI</sequence>
<dbReference type="RefSeq" id="WP_128602996.1">
    <property type="nucleotide sequence ID" value="NZ_MLFS01000088.1"/>
</dbReference>